<dbReference type="InterPro" id="IPR006076">
    <property type="entry name" value="FAD-dep_OxRdtase"/>
</dbReference>
<dbReference type="Gene3D" id="3.30.9.10">
    <property type="entry name" value="D-Amino Acid Oxidase, subunit A, domain 2"/>
    <property type="match status" value="1"/>
</dbReference>
<proteinExistence type="predicted"/>
<dbReference type="Proteomes" id="UP000648908">
    <property type="component" value="Unassembled WGS sequence"/>
</dbReference>
<gene>
    <name evidence="3" type="ORF">JL811_11855</name>
</gene>
<keyword evidence="1" id="KW-0560">Oxidoreductase</keyword>
<name>A0A8K0VDN7_9RHOB</name>
<evidence type="ECO:0000259" key="2">
    <source>
        <dbReference type="Pfam" id="PF01266"/>
    </source>
</evidence>
<dbReference type="AlphaFoldDB" id="A0A8K0VDN7"/>
<feature type="domain" description="FAD dependent oxidoreductase" evidence="2">
    <location>
        <begin position="8"/>
        <end position="346"/>
    </location>
</feature>
<evidence type="ECO:0000313" key="4">
    <source>
        <dbReference type="Proteomes" id="UP000648908"/>
    </source>
</evidence>
<comment type="caution">
    <text evidence="3">The sequence shown here is derived from an EMBL/GenBank/DDBJ whole genome shotgun (WGS) entry which is preliminary data.</text>
</comment>
<dbReference type="Pfam" id="PF01266">
    <property type="entry name" value="DAO"/>
    <property type="match status" value="1"/>
</dbReference>
<dbReference type="InterPro" id="IPR036188">
    <property type="entry name" value="FAD/NAD-bd_sf"/>
</dbReference>
<dbReference type="SUPFAM" id="SSF51905">
    <property type="entry name" value="FAD/NAD(P)-binding domain"/>
    <property type="match status" value="1"/>
</dbReference>
<dbReference type="GO" id="GO:0005737">
    <property type="term" value="C:cytoplasm"/>
    <property type="evidence" value="ECO:0007669"/>
    <property type="project" value="TreeGrafter"/>
</dbReference>
<reference evidence="3" key="1">
    <citation type="submission" date="2021-01" db="EMBL/GenBank/DDBJ databases">
        <title>Tabrizicola alba sp. nov. a motile alkaliphilic bacterium isolated from a soda lake.</title>
        <authorList>
            <person name="Szuroczki S."/>
            <person name="Abbaszade G."/>
            <person name="Schumann P."/>
            <person name="Toth E."/>
        </authorList>
    </citation>
    <scope>NUCLEOTIDE SEQUENCE</scope>
    <source>
        <strain evidence="3">DMG-N-6</strain>
    </source>
</reference>
<organism evidence="3 4">
    <name type="scientific">Szabonella alba</name>
    <dbReference type="NCBI Taxonomy" id="2804194"/>
    <lineage>
        <taxon>Bacteria</taxon>
        <taxon>Pseudomonadati</taxon>
        <taxon>Pseudomonadota</taxon>
        <taxon>Alphaproteobacteria</taxon>
        <taxon>Rhodobacterales</taxon>
        <taxon>Paracoccaceae</taxon>
        <taxon>Szabonella</taxon>
    </lineage>
</organism>
<dbReference type="Gene3D" id="3.50.50.60">
    <property type="entry name" value="FAD/NAD(P)-binding domain"/>
    <property type="match status" value="1"/>
</dbReference>
<dbReference type="EMBL" id="JAESVN010000004">
    <property type="protein sequence ID" value="MBL4917915.1"/>
    <property type="molecule type" value="Genomic_DNA"/>
</dbReference>
<accession>A0A8K0VDN7</accession>
<evidence type="ECO:0000313" key="3">
    <source>
        <dbReference type="EMBL" id="MBL4917915.1"/>
    </source>
</evidence>
<protein>
    <submittedName>
        <fullName evidence="3">FAD-binding oxidoreductase</fullName>
    </submittedName>
</protein>
<dbReference type="GO" id="GO:0016491">
    <property type="term" value="F:oxidoreductase activity"/>
    <property type="evidence" value="ECO:0007669"/>
    <property type="project" value="UniProtKB-KW"/>
</dbReference>
<dbReference type="SUPFAM" id="SSF54373">
    <property type="entry name" value="FAD-linked reductases, C-terminal domain"/>
    <property type="match status" value="1"/>
</dbReference>
<dbReference type="PANTHER" id="PTHR13847">
    <property type="entry name" value="SARCOSINE DEHYDROGENASE-RELATED"/>
    <property type="match status" value="1"/>
</dbReference>
<dbReference type="RefSeq" id="WP_202688826.1">
    <property type="nucleotide sequence ID" value="NZ_JAESVN010000004.1"/>
</dbReference>
<keyword evidence="4" id="KW-1185">Reference proteome</keyword>
<evidence type="ECO:0000256" key="1">
    <source>
        <dbReference type="ARBA" id="ARBA00023002"/>
    </source>
</evidence>
<sequence length="371" mass="39669">MTVTIKVDAAVVGGGLVGSAVAFGLMERGLSVALLDEGDVAFRASRGNFGLVWVQGKGDGRWQYAHWSRRSADMWPGFAEDLKAACGVDVEYDKPGGYYFTMSEDEHRTRGESLERMRREVPGGYDFEMLRRNQLLNIFPGLGEEVIGASWCPHDGHANPLSLLRAFHATMKGRVRHLTGAGASSVTPEGSAFRIEAGSTSVLAGKVVLAAGLGNRDLAPMVGLRAEVKPLKGQILVTERLAPKFGGLTLNVRQTGDGTVMIGDSHEDVGFQTEANVGIGRNIAARAIRQFPALAQAGLVRQWAALRIMAPDGYPIYEQSATHPGAFVVNCHSGVTLAAAHARSLAVQIAAGQLEPLLDPFHGARFEDKIA</sequence>